<gene>
    <name evidence="1" type="primary">WBGene00277990</name>
</gene>
<reference evidence="1" key="2">
    <citation type="submission" date="2022-06" db="UniProtKB">
        <authorList>
            <consortium name="EnsemblMetazoa"/>
        </authorList>
    </citation>
    <scope>IDENTIFICATION</scope>
    <source>
        <strain evidence="1">PS312</strain>
    </source>
</reference>
<dbReference type="EnsemblMetazoa" id="PPA39621.1">
    <property type="protein sequence ID" value="PPA39621.1"/>
    <property type="gene ID" value="WBGene00277990"/>
</dbReference>
<evidence type="ECO:0000313" key="2">
    <source>
        <dbReference type="Proteomes" id="UP000005239"/>
    </source>
</evidence>
<name>A0A2A6BC99_PRIPA</name>
<accession>A0A2A6BC99</accession>
<dbReference type="Proteomes" id="UP000005239">
    <property type="component" value="Unassembled WGS sequence"/>
</dbReference>
<keyword evidence="2" id="KW-1185">Reference proteome</keyword>
<organism evidence="1 2">
    <name type="scientific">Pristionchus pacificus</name>
    <name type="common">Parasitic nematode worm</name>
    <dbReference type="NCBI Taxonomy" id="54126"/>
    <lineage>
        <taxon>Eukaryota</taxon>
        <taxon>Metazoa</taxon>
        <taxon>Ecdysozoa</taxon>
        <taxon>Nematoda</taxon>
        <taxon>Chromadorea</taxon>
        <taxon>Rhabditida</taxon>
        <taxon>Rhabditina</taxon>
        <taxon>Diplogasteromorpha</taxon>
        <taxon>Diplogasteroidea</taxon>
        <taxon>Neodiplogasteridae</taxon>
        <taxon>Pristionchus</taxon>
    </lineage>
</organism>
<reference evidence="2" key="1">
    <citation type="journal article" date="2008" name="Nat. Genet.">
        <title>The Pristionchus pacificus genome provides a unique perspective on nematode lifestyle and parasitism.</title>
        <authorList>
            <person name="Dieterich C."/>
            <person name="Clifton S.W."/>
            <person name="Schuster L.N."/>
            <person name="Chinwalla A."/>
            <person name="Delehaunty K."/>
            <person name="Dinkelacker I."/>
            <person name="Fulton L."/>
            <person name="Fulton R."/>
            <person name="Godfrey J."/>
            <person name="Minx P."/>
            <person name="Mitreva M."/>
            <person name="Roeseler W."/>
            <person name="Tian H."/>
            <person name="Witte H."/>
            <person name="Yang S.P."/>
            <person name="Wilson R.K."/>
            <person name="Sommer R.J."/>
        </authorList>
    </citation>
    <scope>NUCLEOTIDE SEQUENCE [LARGE SCALE GENOMIC DNA]</scope>
    <source>
        <strain evidence="2">PS312</strain>
    </source>
</reference>
<sequence length="82" mass="9166">ICRWSGSSPICLGECEEAEHEKLQAKMMSESLTAGERKRFGMSCIFGVKKLCCINIQRVFPLSNLNLDPHATSNNMPVMSLF</sequence>
<proteinExistence type="predicted"/>
<dbReference type="AlphaFoldDB" id="A0A2A6BC99"/>
<evidence type="ECO:0000313" key="1">
    <source>
        <dbReference type="EnsemblMetazoa" id="PPA39621.1"/>
    </source>
</evidence>
<accession>A0A8R1YUH4</accession>
<protein>
    <submittedName>
        <fullName evidence="1">Uncharacterized protein</fullName>
    </submittedName>
</protein>